<feature type="region of interest" description="Disordered" evidence="5">
    <location>
        <begin position="577"/>
        <end position="690"/>
    </location>
</feature>
<keyword evidence="3" id="KW-0862">Zinc</keyword>
<dbReference type="PROSITE" id="PS01360">
    <property type="entry name" value="ZF_MYND_1"/>
    <property type="match status" value="1"/>
</dbReference>
<gene>
    <name evidence="7" type="ORF">SCHPADRAFT_1000917</name>
</gene>
<proteinExistence type="predicted"/>
<dbReference type="OrthoDB" id="265717at2759"/>
<feature type="domain" description="MYND-type" evidence="6">
    <location>
        <begin position="383"/>
        <end position="425"/>
    </location>
</feature>
<dbReference type="Gene3D" id="6.10.140.2220">
    <property type="match status" value="1"/>
</dbReference>
<name>A0A0H2RUM7_9AGAM</name>
<feature type="compositionally biased region" description="Acidic residues" evidence="5">
    <location>
        <begin position="585"/>
        <end position="602"/>
    </location>
</feature>
<evidence type="ECO:0000256" key="1">
    <source>
        <dbReference type="ARBA" id="ARBA00022723"/>
    </source>
</evidence>
<accession>A0A0H2RUM7</accession>
<evidence type="ECO:0000256" key="3">
    <source>
        <dbReference type="ARBA" id="ARBA00022833"/>
    </source>
</evidence>
<dbReference type="SUPFAM" id="SSF144232">
    <property type="entry name" value="HIT/MYND zinc finger-like"/>
    <property type="match status" value="1"/>
</dbReference>
<dbReference type="EMBL" id="KQ086089">
    <property type="protein sequence ID" value="KLO08506.1"/>
    <property type="molecule type" value="Genomic_DNA"/>
</dbReference>
<feature type="compositionally biased region" description="Polar residues" evidence="5">
    <location>
        <begin position="675"/>
        <end position="685"/>
    </location>
</feature>
<keyword evidence="1" id="KW-0479">Metal-binding</keyword>
<evidence type="ECO:0000313" key="8">
    <source>
        <dbReference type="Proteomes" id="UP000053477"/>
    </source>
</evidence>
<dbReference type="PROSITE" id="PS50865">
    <property type="entry name" value="ZF_MYND_2"/>
    <property type="match status" value="1"/>
</dbReference>
<keyword evidence="2 4" id="KW-0863">Zinc-finger</keyword>
<evidence type="ECO:0000256" key="4">
    <source>
        <dbReference type="PROSITE-ProRule" id="PRU00134"/>
    </source>
</evidence>
<evidence type="ECO:0000256" key="2">
    <source>
        <dbReference type="ARBA" id="ARBA00022771"/>
    </source>
</evidence>
<sequence>MVSICYGMDSIPKSLRVEALAAVMPFIKLGETIEALAEAVIFAINCLKWDLQTGHSSIASDLENPILCFWNPLVRALRRRFDSRFDKNVYQNGDPEVNKTSLAIFSSFLLGIGTNVNLGPKYYSDPERMRPPIRMWLHAMADSSPGHCLVEVQECFWACFTTKGVKSSDFVEMLIEESGGNERKVAYLSVSELKGNTREKKLKATLNLQIRFNLILLLNTRKMHAAALDAGAIPAITKAVLRLRRLGEECCTASSIVLFLNLAETVLERGQTVRGITEAVESGMLKVLAESVAFASCNCLRKKDKDHMASLLKSFLAKHLVLDSVLDVIVSAMAEMRAETLAQLKRSPFAEGWGALRAATLERAVFKIMLENETREQGRVGTCDFCWRSSPDLNLKKCAGCKTTVYCSTECQRLDWKEYGHKNDCKASSTLDKRTQPPLKLNDRYFLGRLAESDIRRHISGLDIGTEADYDIPDHELYYAVNYSVEPMTLDVYNVNQLDDYDKFSPQKFEALSSGRVKVVEIKYPLGNTTGTMLHVIHDNAHRRVPVLKPASSEKEGSSTSVPEAWFRSKAVWAIPPTVRSSSEEEKEDEEEDEEVSDDEDESGTKTGNIVENDADVEDENGSGTDVSDDDDNASDEDETPDSVEDPEEDSNDSTSESDANTSVDSNSDSDDGEATSTKSSTTSVERSRDEVDAVLGYMLSACGLECDQRSYERLVGVKYSWRDLEKIVNMCQSSKSWPFESSAVNSPSIVEAP</sequence>
<organism evidence="7 8">
    <name type="scientific">Schizopora paradoxa</name>
    <dbReference type="NCBI Taxonomy" id="27342"/>
    <lineage>
        <taxon>Eukaryota</taxon>
        <taxon>Fungi</taxon>
        <taxon>Dikarya</taxon>
        <taxon>Basidiomycota</taxon>
        <taxon>Agaricomycotina</taxon>
        <taxon>Agaricomycetes</taxon>
        <taxon>Hymenochaetales</taxon>
        <taxon>Schizoporaceae</taxon>
        <taxon>Schizopora</taxon>
    </lineage>
</organism>
<feature type="compositionally biased region" description="Acidic residues" evidence="5">
    <location>
        <begin position="613"/>
        <end position="652"/>
    </location>
</feature>
<feature type="compositionally biased region" description="Low complexity" evidence="5">
    <location>
        <begin position="653"/>
        <end position="667"/>
    </location>
</feature>
<evidence type="ECO:0000313" key="7">
    <source>
        <dbReference type="EMBL" id="KLO08506.1"/>
    </source>
</evidence>
<evidence type="ECO:0000259" key="6">
    <source>
        <dbReference type="PROSITE" id="PS50865"/>
    </source>
</evidence>
<protein>
    <recommendedName>
        <fullName evidence="6">MYND-type domain-containing protein</fullName>
    </recommendedName>
</protein>
<dbReference type="Pfam" id="PF01753">
    <property type="entry name" value="zf-MYND"/>
    <property type="match status" value="1"/>
</dbReference>
<evidence type="ECO:0000256" key="5">
    <source>
        <dbReference type="SAM" id="MobiDB-lite"/>
    </source>
</evidence>
<reference evidence="7 8" key="1">
    <citation type="submission" date="2015-04" db="EMBL/GenBank/DDBJ databases">
        <title>Complete genome sequence of Schizopora paradoxa KUC8140, a cosmopolitan wood degrader in East Asia.</title>
        <authorList>
            <consortium name="DOE Joint Genome Institute"/>
            <person name="Min B."/>
            <person name="Park H."/>
            <person name="Jang Y."/>
            <person name="Kim J.-J."/>
            <person name="Kim K.H."/>
            <person name="Pangilinan J."/>
            <person name="Lipzen A."/>
            <person name="Riley R."/>
            <person name="Grigoriev I.V."/>
            <person name="Spatafora J.W."/>
            <person name="Choi I.-G."/>
        </authorList>
    </citation>
    <scope>NUCLEOTIDE SEQUENCE [LARGE SCALE GENOMIC DNA]</scope>
    <source>
        <strain evidence="7 8">KUC8140</strain>
    </source>
</reference>
<dbReference type="STRING" id="27342.A0A0H2RUM7"/>
<dbReference type="GO" id="GO:0008270">
    <property type="term" value="F:zinc ion binding"/>
    <property type="evidence" value="ECO:0007669"/>
    <property type="project" value="UniProtKB-KW"/>
</dbReference>
<dbReference type="InParanoid" id="A0A0H2RUM7"/>
<dbReference type="Proteomes" id="UP000053477">
    <property type="component" value="Unassembled WGS sequence"/>
</dbReference>
<keyword evidence="8" id="KW-1185">Reference proteome</keyword>
<dbReference type="AlphaFoldDB" id="A0A0H2RUM7"/>
<dbReference type="InterPro" id="IPR002893">
    <property type="entry name" value="Znf_MYND"/>
</dbReference>